<evidence type="ECO:0000313" key="2">
    <source>
        <dbReference type="EMBL" id="PFG21103.1"/>
    </source>
</evidence>
<evidence type="ECO:0000313" key="3">
    <source>
        <dbReference type="Proteomes" id="UP000224915"/>
    </source>
</evidence>
<dbReference type="AlphaFoldDB" id="A0A2A9D369"/>
<evidence type="ECO:0000256" key="1">
    <source>
        <dbReference type="SAM" id="SignalP"/>
    </source>
</evidence>
<feature type="signal peptide" evidence="1">
    <location>
        <begin position="1"/>
        <end position="28"/>
    </location>
</feature>
<dbReference type="RefSeq" id="WP_098469992.1">
    <property type="nucleotide sequence ID" value="NZ_PDJD01000001.1"/>
</dbReference>
<reference evidence="2 3" key="1">
    <citation type="submission" date="2017-10" db="EMBL/GenBank/DDBJ databases">
        <title>Sequencing the genomes of 1000 actinobacteria strains.</title>
        <authorList>
            <person name="Klenk H.-P."/>
        </authorList>
    </citation>
    <scope>NUCLEOTIDE SEQUENCE [LARGE SCALE GENOMIC DNA]</scope>
    <source>
        <strain evidence="2 3">DSM 21801</strain>
    </source>
</reference>
<name>A0A2A9D369_9MICO</name>
<dbReference type="EMBL" id="PDJD01000001">
    <property type="protein sequence ID" value="PFG21103.1"/>
    <property type="molecule type" value="Genomic_DNA"/>
</dbReference>
<accession>A0A2A9D369</accession>
<dbReference type="Proteomes" id="UP000224915">
    <property type="component" value="Unassembled WGS sequence"/>
</dbReference>
<protein>
    <submittedName>
        <fullName evidence="2">Uncharacterized protein</fullName>
    </submittedName>
</protein>
<keyword evidence="1" id="KW-0732">Signal</keyword>
<organism evidence="2 3">
    <name type="scientific">Serinibacter salmoneus</name>
    <dbReference type="NCBI Taxonomy" id="556530"/>
    <lineage>
        <taxon>Bacteria</taxon>
        <taxon>Bacillati</taxon>
        <taxon>Actinomycetota</taxon>
        <taxon>Actinomycetes</taxon>
        <taxon>Micrococcales</taxon>
        <taxon>Beutenbergiaceae</taxon>
        <taxon>Serinibacter</taxon>
    </lineage>
</organism>
<feature type="chain" id="PRO_5038441883" evidence="1">
    <location>
        <begin position="29"/>
        <end position="145"/>
    </location>
</feature>
<sequence length="145" mass="14777">MTWTHRSTHRLPGLARAGLVVLAAGTLAGVTACSADQQESVQCSVLEPVAEAASLRITDLVAVIEVNPEVAGQGFATLAESVRTAAENGPEELRSAADSTAQALDGLATVAQDGTAAVTDTAALEEQAQQGLSALVEGCYESLED</sequence>
<gene>
    <name evidence="2" type="ORF">ATL40_2723</name>
</gene>
<proteinExistence type="predicted"/>
<dbReference type="PROSITE" id="PS51257">
    <property type="entry name" value="PROKAR_LIPOPROTEIN"/>
    <property type="match status" value="1"/>
</dbReference>
<comment type="caution">
    <text evidence="2">The sequence shown here is derived from an EMBL/GenBank/DDBJ whole genome shotgun (WGS) entry which is preliminary data.</text>
</comment>
<keyword evidence="3" id="KW-1185">Reference proteome</keyword>